<dbReference type="Pfam" id="PF00004">
    <property type="entry name" value="AAA"/>
    <property type="match status" value="1"/>
</dbReference>
<name>A0ABQ6FRW5_9CHLR</name>
<reference evidence="4 5" key="1">
    <citation type="submission" date="2023-02" db="EMBL/GenBank/DDBJ databases">
        <title>Dictyobacter halimunensis sp. nov., a new member of the class Ktedonobacteria from forest soil in a geothermal area.</title>
        <authorList>
            <person name="Rachmania M.K."/>
            <person name="Ningsih F."/>
            <person name="Sakai Y."/>
            <person name="Yabe S."/>
            <person name="Yokota A."/>
            <person name="Sjamsuridzal W."/>
        </authorList>
    </citation>
    <scope>NUCLEOTIDE SEQUENCE [LARGE SCALE GENOMIC DNA]</scope>
    <source>
        <strain evidence="4 5">S3.2.2.5</strain>
    </source>
</reference>
<dbReference type="Pfam" id="PF12773">
    <property type="entry name" value="DZR"/>
    <property type="match status" value="1"/>
</dbReference>
<evidence type="ECO:0000256" key="2">
    <source>
        <dbReference type="PROSITE-ProRule" id="PRU01251"/>
    </source>
</evidence>
<dbReference type="Proteomes" id="UP001344906">
    <property type="component" value="Unassembled WGS sequence"/>
</dbReference>
<sequence length="448" mass="50073">MVESIQEQEHVALAPEIDAVIEGARREAARMQAPEYYPEHLLLSILRLKDDTIETIFSLLGMDMRALRRAAADIVGTGREQVAGYAALPPSAAAQECLDWATNFATLRRCLQVRPDHMALAVLRHPQVQPLLSLLHSPSDAIPSYLIEESGVAYTNTMDQLIQAKVREYKRSGKHFSNLPIIKCERPTITFADIQGVNTTKQELRRLVKYLRWSQLYQRAHVVDVNETLLIGHPCTERSLLVQAIAGEAGISMVSLSLPRLVDLINAQVHGRVGEDDLAWLEQEYPTFVRSDLVKTCRNMVKATFELGQRWHPCLVVLEDLDAVARFDLPEHGVAVQRQLLVELDGYDRLGSMVVVATAHQPEVLDPELLQMGHFGHHISLGESYAVHPAAQTRLCLSCKHEVLANWTYCVYCGARLVKLCPKCGSPHVEVEGARYCFSCGSDNWSEG</sequence>
<proteinExistence type="predicted"/>
<dbReference type="Pfam" id="PF02861">
    <property type="entry name" value="Clp_N"/>
    <property type="match status" value="1"/>
</dbReference>
<evidence type="ECO:0000256" key="1">
    <source>
        <dbReference type="ARBA" id="ARBA00022737"/>
    </source>
</evidence>
<keyword evidence="1 2" id="KW-0677">Repeat</keyword>
<keyword evidence="5" id="KW-1185">Reference proteome</keyword>
<evidence type="ECO:0000259" key="3">
    <source>
        <dbReference type="PROSITE" id="PS51903"/>
    </source>
</evidence>
<dbReference type="PANTHER" id="PTHR23076:SF97">
    <property type="entry name" value="ATP-DEPENDENT ZINC METALLOPROTEASE YME1L1"/>
    <property type="match status" value="1"/>
</dbReference>
<accession>A0ABQ6FRW5</accession>
<protein>
    <recommendedName>
        <fullName evidence="3">Clp R domain-containing protein</fullName>
    </recommendedName>
</protein>
<feature type="domain" description="Clp R" evidence="3">
    <location>
        <begin position="1"/>
        <end position="77"/>
    </location>
</feature>
<dbReference type="EMBL" id="BSRI01000001">
    <property type="protein sequence ID" value="GLV55208.1"/>
    <property type="molecule type" value="Genomic_DNA"/>
</dbReference>
<dbReference type="InterPro" id="IPR003959">
    <property type="entry name" value="ATPase_AAA_core"/>
</dbReference>
<gene>
    <name evidence="4" type="ORF">KDH_20550</name>
</gene>
<organism evidence="4 5">
    <name type="scientific">Dictyobacter halimunensis</name>
    <dbReference type="NCBI Taxonomy" id="3026934"/>
    <lineage>
        <taxon>Bacteria</taxon>
        <taxon>Bacillati</taxon>
        <taxon>Chloroflexota</taxon>
        <taxon>Ktedonobacteria</taxon>
        <taxon>Ktedonobacterales</taxon>
        <taxon>Dictyobacteraceae</taxon>
        <taxon>Dictyobacter</taxon>
    </lineage>
</organism>
<dbReference type="InterPro" id="IPR004176">
    <property type="entry name" value="Clp_R_N"/>
</dbReference>
<dbReference type="PANTHER" id="PTHR23076">
    <property type="entry name" value="METALLOPROTEASE M41 FTSH"/>
    <property type="match status" value="1"/>
</dbReference>
<dbReference type="SUPFAM" id="SSF52540">
    <property type="entry name" value="P-loop containing nucleoside triphosphate hydrolases"/>
    <property type="match status" value="1"/>
</dbReference>
<comment type="caution">
    <text evidence="4">The sequence shown here is derived from an EMBL/GenBank/DDBJ whole genome shotgun (WGS) entry which is preliminary data.</text>
</comment>
<dbReference type="SUPFAM" id="SSF81923">
    <property type="entry name" value="Double Clp-N motif"/>
    <property type="match status" value="1"/>
</dbReference>
<dbReference type="InterPro" id="IPR027417">
    <property type="entry name" value="P-loop_NTPase"/>
</dbReference>
<dbReference type="Gene3D" id="1.10.1780.10">
    <property type="entry name" value="Clp, N-terminal domain"/>
    <property type="match status" value="1"/>
</dbReference>
<dbReference type="InterPro" id="IPR025874">
    <property type="entry name" value="DZR"/>
</dbReference>
<dbReference type="InterPro" id="IPR036628">
    <property type="entry name" value="Clp_N_dom_sf"/>
</dbReference>
<dbReference type="RefSeq" id="WP_338249344.1">
    <property type="nucleotide sequence ID" value="NZ_BSRI01000001.1"/>
</dbReference>
<dbReference type="PROSITE" id="PS51903">
    <property type="entry name" value="CLP_R"/>
    <property type="match status" value="1"/>
</dbReference>
<evidence type="ECO:0000313" key="4">
    <source>
        <dbReference type="EMBL" id="GLV55208.1"/>
    </source>
</evidence>
<evidence type="ECO:0000313" key="5">
    <source>
        <dbReference type="Proteomes" id="UP001344906"/>
    </source>
</evidence>
<dbReference type="Gene3D" id="3.40.50.300">
    <property type="entry name" value="P-loop containing nucleotide triphosphate hydrolases"/>
    <property type="match status" value="1"/>
</dbReference>